<accession>A0A1W9ZWS8</accession>
<dbReference type="GO" id="GO:0050660">
    <property type="term" value="F:flavin adenine dinucleotide binding"/>
    <property type="evidence" value="ECO:0007669"/>
    <property type="project" value="InterPro"/>
</dbReference>
<dbReference type="InterPro" id="IPR006089">
    <property type="entry name" value="Acyl-CoA_DH_CS"/>
</dbReference>
<dbReference type="Gene3D" id="2.40.110.10">
    <property type="entry name" value="Butyryl-CoA Dehydrogenase, subunit A, domain 2"/>
    <property type="match status" value="1"/>
</dbReference>
<dbReference type="SUPFAM" id="SSF56645">
    <property type="entry name" value="Acyl-CoA dehydrogenase NM domain-like"/>
    <property type="match status" value="1"/>
</dbReference>
<dbReference type="PANTHER" id="PTHR43292:SF4">
    <property type="entry name" value="ACYL-COA DEHYDROGENASE FADE34"/>
    <property type="match status" value="1"/>
</dbReference>
<dbReference type="OrthoDB" id="9770681at2"/>
<keyword evidence="5" id="KW-0560">Oxidoreductase</keyword>
<comment type="similarity">
    <text evidence="2">Belongs to the acyl-CoA dehydrogenase family.</text>
</comment>
<evidence type="ECO:0000259" key="6">
    <source>
        <dbReference type="Pfam" id="PF00441"/>
    </source>
</evidence>
<dbReference type="InterPro" id="IPR037069">
    <property type="entry name" value="AcylCoA_DH/ox_N_sf"/>
</dbReference>
<dbReference type="InterPro" id="IPR006091">
    <property type="entry name" value="Acyl-CoA_Oxase/DH_mid-dom"/>
</dbReference>
<feature type="domain" description="Acyl-CoA oxidase/dehydrogenase middle" evidence="7">
    <location>
        <begin position="133"/>
        <end position="225"/>
    </location>
</feature>
<organism evidence="9 10">
    <name type="scientific">Mycobacterium angelicum</name>
    <dbReference type="NCBI Taxonomy" id="470074"/>
    <lineage>
        <taxon>Bacteria</taxon>
        <taxon>Bacillati</taxon>
        <taxon>Actinomycetota</taxon>
        <taxon>Actinomycetes</taxon>
        <taxon>Mycobacteriales</taxon>
        <taxon>Mycobacteriaceae</taxon>
        <taxon>Mycobacterium</taxon>
    </lineage>
</organism>
<dbReference type="InterPro" id="IPR013786">
    <property type="entry name" value="AcylCoA_DH/ox_N"/>
</dbReference>
<dbReference type="Gene3D" id="1.20.140.10">
    <property type="entry name" value="Butyryl-CoA Dehydrogenase, subunit A, domain 3"/>
    <property type="match status" value="2"/>
</dbReference>
<name>A0A1W9ZWS8_MYCAN</name>
<keyword evidence="10" id="KW-1185">Reference proteome</keyword>
<dbReference type="InterPro" id="IPR052161">
    <property type="entry name" value="Mycobact_Acyl-CoA_DH"/>
</dbReference>
<evidence type="ECO:0000256" key="4">
    <source>
        <dbReference type="ARBA" id="ARBA00022827"/>
    </source>
</evidence>
<dbReference type="Pfam" id="PF02770">
    <property type="entry name" value="Acyl-CoA_dh_M"/>
    <property type="match status" value="1"/>
</dbReference>
<evidence type="ECO:0000259" key="8">
    <source>
        <dbReference type="Pfam" id="PF02771"/>
    </source>
</evidence>
<dbReference type="InterPro" id="IPR046373">
    <property type="entry name" value="Acyl-CoA_Oxase/DH_mid-dom_sf"/>
</dbReference>
<keyword evidence="3" id="KW-0285">Flavoprotein</keyword>
<dbReference type="InterPro" id="IPR009100">
    <property type="entry name" value="AcylCoA_DH/oxidase_NM_dom_sf"/>
</dbReference>
<gene>
    <name evidence="9" type="ORF">BST12_10170</name>
</gene>
<protein>
    <recommendedName>
        <fullName evidence="11">Acyl-CoA dehydrogenase</fullName>
    </recommendedName>
</protein>
<comment type="caution">
    <text evidence="9">The sequence shown here is derived from an EMBL/GenBank/DDBJ whole genome shotgun (WGS) entry which is preliminary data.</text>
</comment>
<evidence type="ECO:0000256" key="3">
    <source>
        <dbReference type="ARBA" id="ARBA00022630"/>
    </source>
</evidence>
<feature type="domain" description="Acyl-CoA dehydrogenase/oxidase C-terminal" evidence="6">
    <location>
        <begin position="553"/>
        <end position="679"/>
    </location>
</feature>
<dbReference type="Gene3D" id="1.10.540.10">
    <property type="entry name" value="Acyl-CoA dehydrogenase/oxidase, N-terminal domain"/>
    <property type="match status" value="1"/>
</dbReference>
<evidence type="ECO:0000256" key="2">
    <source>
        <dbReference type="ARBA" id="ARBA00009347"/>
    </source>
</evidence>
<keyword evidence="4" id="KW-0274">FAD</keyword>
<dbReference type="AlphaFoldDB" id="A0A1W9ZWS8"/>
<reference evidence="9 10" key="1">
    <citation type="submission" date="2017-02" db="EMBL/GenBank/DDBJ databases">
        <title>The new phylogeny of genus Mycobacterium.</title>
        <authorList>
            <person name="Tortoli E."/>
            <person name="Trovato A."/>
            <person name="Cirillo D.M."/>
        </authorList>
    </citation>
    <scope>NUCLEOTIDE SEQUENCE [LARGE SCALE GENOMIC DNA]</scope>
    <source>
        <strain evidence="9 10">DSM 45057</strain>
    </source>
</reference>
<dbReference type="GO" id="GO:0003995">
    <property type="term" value="F:acyl-CoA dehydrogenase activity"/>
    <property type="evidence" value="ECO:0007669"/>
    <property type="project" value="InterPro"/>
</dbReference>
<dbReference type="Pfam" id="PF02771">
    <property type="entry name" value="Acyl-CoA_dh_N"/>
    <property type="match status" value="1"/>
</dbReference>
<sequence>MTLFVFDLPEAKLPPGAAELRRRVREFIDEERAAGTVLGRPAAWLHTRDAEFSRRLAQRGWIGMWLPPEYGGNGDGWLKRYVVLEELVVAGAPVAAHWLADRQSGPSILKHGNEEQRRRYLPAIAAGRCFFSIGMSEKDAGSDLAAVQTRAERTEDGWRITGTKMWTGGAHVNDYAIVLARTDPDAEDRHQGLSQFIVDLKAPGVHTKPIRFLTGEHRFNEFHMDGVQGGPDMLLGEEGKGWQQVTAELAFERSGPERVLATTPLLVALVGELSRGPVSPEQQRRLGRLVARLVALRHMSLGVAAILESGGSTEVQAALVKDLGTRFQGELVNTARELLPVAPRADATIGSFAEVLSCAIRYSPTYTLGGGANEILRGVVIKGMEKARAGAGRAPWDADLLPRVADVATRAALVRDAGYHGAPGPFAETLLVAHPLLAEIGMAVPAGPVAVAIDTDARLNVRFAHPHAVVVSGTLPDVGWAVAVQQILVVTRGPHGPVALLLDRAQCVLHEGTNLAGEPRDGVVLLDVQVAAERIHPLTERMVEQARAGAALAKACLIAGAAQRCVELTVAHTATRHQFGRPLSRFQAVRQEEAQLIGEVAVVSSAVACAVNAMAAGRDADFVIGCAKAQASASVAEITRIAHQLHGAVGFTELSPLHQSTLRLWAWREEDGAEHAWAGAVGRRVLAAGARDFWQLITATTEDD</sequence>
<evidence type="ECO:0000313" key="10">
    <source>
        <dbReference type="Proteomes" id="UP000192284"/>
    </source>
</evidence>
<evidence type="ECO:0000256" key="5">
    <source>
        <dbReference type="ARBA" id="ARBA00023002"/>
    </source>
</evidence>
<dbReference type="PROSITE" id="PS00072">
    <property type="entry name" value="ACYL_COA_DH_1"/>
    <property type="match status" value="1"/>
</dbReference>
<feature type="domain" description="Acyl-CoA dehydrogenase/oxidase C-terminal" evidence="6">
    <location>
        <begin position="283"/>
        <end position="384"/>
    </location>
</feature>
<dbReference type="Proteomes" id="UP000192284">
    <property type="component" value="Unassembled WGS sequence"/>
</dbReference>
<dbReference type="InterPro" id="IPR036250">
    <property type="entry name" value="AcylCo_DH-like_C"/>
</dbReference>
<dbReference type="EMBL" id="MVHE01000011">
    <property type="protein sequence ID" value="ORA22227.1"/>
    <property type="molecule type" value="Genomic_DNA"/>
</dbReference>
<comment type="cofactor">
    <cofactor evidence="1">
        <name>FAD</name>
        <dbReference type="ChEBI" id="CHEBI:57692"/>
    </cofactor>
</comment>
<evidence type="ECO:0000256" key="1">
    <source>
        <dbReference type="ARBA" id="ARBA00001974"/>
    </source>
</evidence>
<evidence type="ECO:0000259" key="7">
    <source>
        <dbReference type="Pfam" id="PF02770"/>
    </source>
</evidence>
<dbReference type="Pfam" id="PF00441">
    <property type="entry name" value="Acyl-CoA_dh_1"/>
    <property type="match status" value="2"/>
</dbReference>
<dbReference type="SUPFAM" id="SSF47203">
    <property type="entry name" value="Acyl-CoA dehydrogenase C-terminal domain-like"/>
    <property type="match status" value="2"/>
</dbReference>
<proteinExistence type="inferred from homology"/>
<evidence type="ECO:0008006" key="11">
    <source>
        <dbReference type="Google" id="ProtNLM"/>
    </source>
</evidence>
<dbReference type="RefSeq" id="WP_139801587.1">
    <property type="nucleotide sequence ID" value="NZ_JACKTS010000049.1"/>
</dbReference>
<dbReference type="GO" id="GO:0005886">
    <property type="term" value="C:plasma membrane"/>
    <property type="evidence" value="ECO:0007669"/>
    <property type="project" value="TreeGrafter"/>
</dbReference>
<feature type="domain" description="Acyl-CoA dehydrogenase/oxidase N-terminal" evidence="8">
    <location>
        <begin position="19"/>
        <end position="127"/>
    </location>
</feature>
<dbReference type="PANTHER" id="PTHR43292">
    <property type="entry name" value="ACYL-COA DEHYDROGENASE"/>
    <property type="match status" value="1"/>
</dbReference>
<evidence type="ECO:0000313" key="9">
    <source>
        <dbReference type="EMBL" id="ORA22227.1"/>
    </source>
</evidence>
<dbReference type="InterPro" id="IPR009075">
    <property type="entry name" value="AcylCo_DH/oxidase_C"/>
</dbReference>